<reference evidence="3" key="1">
    <citation type="submission" date="2021-12" db="EMBL/GenBank/DDBJ databases">
        <authorList>
            <person name="Zaccaron A."/>
            <person name="Stergiopoulos I."/>
        </authorList>
    </citation>
    <scope>NUCLEOTIDE SEQUENCE</scope>
    <source>
        <strain evidence="3">Race5_Kim</strain>
    </source>
</reference>
<feature type="compositionally biased region" description="Polar residues" evidence="2">
    <location>
        <begin position="39"/>
        <end position="76"/>
    </location>
</feature>
<dbReference type="RefSeq" id="XP_047764772.1">
    <property type="nucleotide sequence ID" value="XM_047909574.1"/>
</dbReference>
<reference evidence="3" key="2">
    <citation type="journal article" date="2022" name="Microb. Genom.">
        <title>A chromosome-scale genome assembly of the tomato pathogen Cladosporium fulvum reveals a compartmentalized genome architecture and the presence of a dispensable chromosome.</title>
        <authorList>
            <person name="Zaccaron A.Z."/>
            <person name="Chen L.H."/>
            <person name="Samaras A."/>
            <person name="Stergiopoulos I."/>
        </authorList>
    </citation>
    <scope>NUCLEOTIDE SEQUENCE</scope>
    <source>
        <strain evidence="3">Race5_Kim</strain>
    </source>
</reference>
<feature type="compositionally biased region" description="Pro residues" evidence="2">
    <location>
        <begin position="1"/>
        <end position="11"/>
    </location>
</feature>
<feature type="coiled-coil region" evidence="1">
    <location>
        <begin position="326"/>
        <end position="371"/>
    </location>
</feature>
<evidence type="ECO:0000313" key="3">
    <source>
        <dbReference type="EMBL" id="UJO20406.1"/>
    </source>
</evidence>
<feature type="compositionally biased region" description="Polar residues" evidence="2">
    <location>
        <begin position="250"/>
        <end position="263"/>
    </location>
</feature>
<feature type="region of interest" description="Disordered" evidence="2">
    <location>
        <begin position="202"/>
        <end position="233"/>
    </location>
</feature>
<protein>
    <submittedName>
        <fullName evidence="3">Uncharacterized protein</fullName>
    </submittedName>
</protein>
<dbReference type="Proteomes" id="UP000756132">
    <property type="component" value="Chromosome 7"/>
</dbReference>
<evidence type="ECO:0000256" key="1">
    <source>
        <dbReference type="SAM" id="Coils"/>
    </source>
</evidence>
<organism evidence="3 4">
    <name type="scientific">Passalora fulva</name>
    <name type="common">Tomato leaf mold</name>
    <name type="synonym">Cladosporium fulvum</name>
    <dbReference type="NCBI Taxonomy" id="5499"/>
    <lineage>
        <taxon>Eukaryota</taxon>
        <taxon>Fungi</taxon>
        <taxon>Dikarya</taxon>
        <taxon>Ascomycota</taxon>
        <taxon>Pezizomycotina</taxon>
        <taxon>Dothideomycetes</taxon>
        <taxon>Dothideomycetidae</taxon>
        <taxon>Mycosphaerellales</taxon>
        <taxon>Mycosphaerellaceae</taxon>
        <taxon>Fulvia</taxon>
    </lineage>
</organism>
<name>A0A9Q8PD89_PASFU</name>
<sequence length="378" mass="41004">MTSPEASPPSGVPQDRSPAIAPVKPTKIPTNAPPASMRGDSQTNAIVIAEDSQQAILSATVNSQTGPRRTPTSTIENPGPRPGAQQPEGTAEDKARSSGLDDQQGTRKRAAPPTDFSADTRPAKAAKPTVPIPPPALNAATSTFNRPPTALVDPGYRSRPNIAATQRAAQQAPAMTAEQRARQQYDAMYRHGISPVPVARQPGQQQVMNGPNRVLPPVPSVAESPRRQYNPTPPHYSVIRPSNFPYANAGPSQQPSSGHTFQHPQYPAPYGFAPPPQMAYYVPEPTVGQIIGDLQAKVTRLEGQVTEREKIISSNAINEAKSHKKIKILEDTLRDSERARDRLDKETTEEIKELQASLEKVRIVMNDMDKTLGPFREK</sequence>
<evidence type="ECO:0000313" key="4">
    <source>
        <dbReference type="Proteomes" id="UP000756132"/>
    </source>
</evidence>
<gene>
    <name evidence="3" type="ORF">CLAFUR5_10426</name>
</gene>
<keyword evidence="1" id="KW-0175">Coiled coil</keyword>
<evidence type="ECO:0000256" key="2">
    <source>
        <dbReference type="SAM" id="MobiDB-lite"/>
    </source>
</evidence>
<feature type="region of interest" description="Disordered" evidence="2">
    <location>
        <begin position="1"/>
        <end position="157"/>
    </location>
</feature>
<proteinExistence type="predicted"/>
<dbReference type="KEGG" id="ffu:CLAFUR5_10426"/>
<dbReference type="EMBL" id="CP090169">
    <property type="protein sequence ID" value="UJO20406.1"/>
    <property type="molecule type" value="Genomic_DNA"/>
</dbReference>
<dbReference type="AlphaFoldDB" id="A0A9Q8PD89"/>
<dbReference type="GeneID" id="71990304"/>
<keyword evidence="4" id="KW-1185">Reference proteome</keyword>
<feature type="region of interest" description="Disordered" evidence="2">
    <location>
        <begin position="246"/>
        <end position="265"/>
    </location>
</feature>
<accession>A0A9Q8PD89</accession>